<evidence type="ECO:0000256" key="3">
    <source>
        <dbReference type="ARBA" id="ARBA00007106"/>
    </source>
</evidence>
<evidence type="ECO:0000256" key="5">
    <source>
        <dbReference type="ARBA" id="ARBA00020164"/>
    </source>
</evidence>
<evidence type="ECO:0000256" key="7">
    <source>
        <dbReference type="ARBA" id="ARBA00023061"/>
    </source>
</evidence>
<comment type="pathway">
    <text evidence="2">Polyol metabolism; (R,R)-butane-2,3-diol biosynthesis; (R,R)-butane-2,3-diol from pyruvate: step 2/3.</text>
</comment>
<dbReference type="EC" id="4.1.1.5" evidence="4"/>
<evidence type="ECO:0000256" key="6">
    <source>
        <dbReference type="ARBA" id="ARBA00022793"/>
    </source>
</evidence>
<evidence type="ECO:0000256" key="1">
    <source>
        <dbReference type="ARBA" id="ARBA00001784"/>
    </source>
</evidence>
<evidence type="ECO:0000259" key="10">
    <source>
        <dbReference type="Pfam" id="PF02663"/>
    </source>
</evidence>
<dbReference type="SUPFAM" id="SSF143555">
    <property type="entry name" value="FwdE-like"/>
    <property type="match status" value="1"/>
</dbReference>
<feature type="chain" id="PRO_5016237930" description="Alpha-acetolactate decarboxylase" evidence="9">
    <location>
        <begin position="21"/>
        <end position="435"/>
    </location>
</feature>
<gene>
    <name evidence="11" type="ORF">LV92_01526</name>
</gene>
<keyword evidence="6" id="KW-0210">Decarboxylase</keyword>
<dbReference type="InterPro" id="IPR003814">
    <property type="entry name" value="FmdEsu_dom"/>
</dbReference>
<dbReference type="OrthoDB" id="824310at2"/>
<dbReference type="GO" id="GO:0047605">
    <property type="term" value="F:acetolactate decarboxylase activity"/>
    <property type="evidence" value="ECO:0007669"/>
    <property type="project" value="UniProtKB-EC"/>
</dbReference>
<dbReference type="Gene3D" id="3.30.1330.80">
    <property type="entry name" value="Hypothetical protein, similar to alpha- acetolactate decarboxylase, domain 2"/>
    <property type="match status" value="1"/>
</dbReference>
<dbReference type="Proteomes" id="UP000249696">
    <property type="component" value="Unassembled WGS sequence"/>
</dbReference>
<evidence type="ECO:0000256" key="9">
    <source>
        <dbReference type="SAM" id="SignalP"/>
    </source>
</evidence>
<dbReference type="Pfam" id="PF02663">
    <property type="entry name" value="FmdE"/>
    <property type="match status" value="1"/>
</dbReference>
<keyword evidence="7" id="KW-0005">Acetoin biosynthesis</keyword>
<keyword evidence="12" id="KW-1185">Reference proteome</keyword>
<evidence type="ECO:0000313" key="11">
    <source>
        <dbReference type="EMBL" id="RAJ12293.1"/>
    </source>
</evidence>
<reference evidence="11 12" key="1">
    <citation type="submission" date="2018-06" db="EMBL/GenBank/DDBJ databases">
        <title>Genomic Encyclopedia of Archaeal and Bacterial Type Strains, Phase II (KMG-II): from individual species to whole genera.</title>
        <authorList>
            <person name="Goeker M."/>
        </authorList>
    </citation>
    <scope>NUCLEOTIDE SEQUENCE [LARGE SCALE GENOMIC DNA]</scope>
    <source>
        <strain evidence="11 12">DSM 23522</strain>
    </source>
</reference>
<evidence type="ECO:0000256" key="4">
    <source>
        <dbReference type="ARBA" id="ARBA00013204"/>
    </source>
</evidence>
<dbReference type="SUPFAM" id="SSF117856">
    <property type="entry name" value="AF0104/ALDC/Ptd012-like"/>
    <property type="match status" value="1"/>
</dbReference>
<comment type="similarity">
    <text evidence="3">Belongs to the alpha-acetolactate decarboxylase family.</text>
</comment>
<dbReference type="EMBL" id="QLLN01000003">
    <property type="protein sequence ID" value="RAJ12293.1"/>
    <property type="molecule type" value="Genomic_DNA"/>
</dbReference>
<dbReference type="UniPathway" id="UPA00626">
    <property type="reaction ID" value="UER00678"/>
</dbReference>
<sequence length="435" mass="49114">MKKLVLILVLIAFSLQSSIAQNSPKVYTKGAMKDMGTTYPLEVWLDTLPDKSNLYAMGPYDKMKGEITVFDGKPFFATAFVKDKGVVSQNWDIRSPFFVYSNVKEWEEFNLTGPINSTQEIQEKVAALAKSKGYDLKEPFAFRIAGKFNQITAHIVTPRSPEIEGYKPNVKSQNFYLENNNGELLGFYSEQHQGIFTGSNSFVHIHFLKDDQTFMGHLDEITTGNQSYKLYLPKKQPIVKTAMQVNDTDFSKGRLGNIQNIDLDDLVKFHGHLCDGLVVGHLALQMAMNELYPDGIIDRTNTRIVSKASPCLTDAAIYTTGGRYQFNTFYISNNMDELFRVQRIDTKRAVAVQMKKGLKPMEIDQLGALAAKGELSACDLDILKGMEDDFTELLLSTDPIDNFSLTKITDFKWSPVLKNDYTKTDILNKNKTKCE</sequence>
<dbReference type="PANTHER" id="PTHR35524:SF1">
    <property type="entry name" value="ALPHA-ACETOLACTATE DECARBOXYLASE"/>
    <property type="match status" value="1"/>
</dbReference>
<keyword evidence="9" id="KW-0732">Signal</keyword>
<dbReference type="RefSeq" id="WP_111623052.1">
    <property type="nucleotide sequence ID" value="NZ_QLLN01000003.1"/>
</dbReference>
<feature type="domain" description="Formylmethanofuran dehydrogenase subunit E" evidence="10">
    <location>
        <begin position="269"/>
        <end position="396"/>
    </location>
</feature>
<evidence type="ECO:0000256" key="2">
    <source>
        <dbReference type="ARBA" id="ARBA00005170"/>
    </source>
</evidence>
<name>A0A327R9X4_9FLAO</name>
<comment type="caution">
    <text evidence="11">The sequence shown here is derived from an EMBL/GenBank/DDBJ whole genome shotgun (WGS) entry which is preliminary data.</text>
</comment>
<evidence type="ECO:0000256" key="8">
    <source>
        <dbReference type="ARBA" id="ARBA00023239"/>
    </source>
</evidence>
<dbReference type="Gene3D" id="3.30.1330.130">
    <property type="match status" value="1"/>
</dbReference>
<comment type="catalytic activity">
    <reaction evidence="1">
        <text>(2S)-2-acetolactate + H(+) = (R)-acetoin + CO2</text>
        <dbReference type="Rhea" id="RHEA:21580"/>
        <dbReference type="ChEBI" id="CHEBI:15378"/>
        <dbReference type="ChEBI" id="CHEBI:15686"/>
        <dbReference type="ChEBI" id="CHEBI:16526"/>
        <dbReference type="ChEBI" id="CHEBI:58476"/>
        <dbReference type="EC" id="4.1.1.5"/>
    </reaction>
</comment>
<protein>
    <recommendedName>
        <fullName evidence="5">Alpha-acetolactate decarboxylase</fullName>
        <ecNumber evidence="4">4.1.1.5</ecNumber>
    </recommendedName>
</protein>
<dbReference type="AlphaFoldDB" id="A0A327R9X4"/>
<dbReference type="Pfam" id="PF03306">
    <property type="entry name" value="AAL_decarboxy"/>
    <property type="match status" value="1"/>
</dbReference>
<proteinExistence type="inferred from homology"/>
<organism evidence="11 12">
    <name type="scientific">Arenibacter echinorum</name>
    <dbReference type="NCBI Taxonomy" id="440515"/>
    <lineage>
        <taxon>Bacteria</taxon>
        <taxon>Pseudomonadati</taxon>
        <taxon>Bacteroidota</taxon>
        <taxon>Flavobacteriia</taxon>
        <taxon>Flavobacteriales</taxon>
        <taxon>Flavobacteriaceae</taxon>
        <taxon>Arenibacter</taxon>
    </lineage>
</organism>
<accession>A0A327R9X4</accession>
<dbReference type="PANTHER" id="PTHR35524">
    <property type="entry name" value="ALPHA-ACETOLACTATE DECARBOXYLASE"/>
    <property type="match status" value="1"/>
</dbReference>
<dbReference type="InterPro" id="IPR005128">
    <property type="entry name" value="Acetolactate_a_deCO2ase"/>
</dbReference>
<dbReference type="GO" id="GO:0045151">
    <property type="term" value="P:acetoin biosynthetic process"/>
    <property type="evidence" value="ECO:0007669"/>
    <property type="project" value="UniProtKB-KW"/>
</dbReference>
<keyword evidence="8" id="KW-0456">Lyase</keyword>
<feature type="signal peptide" evidence="9">
    <location>
        <begin position="1"/>
        <end position="20"/>
    </location>
</feature>
<evidence type="ECO:0000313" key="12">
    <source>
        <dbReference type="Proteomes" id="UP000249696"/>
    </source>
</evidence>